<protein>
    <submittedName>
        <fullName evidence="2">Phosphotransferase family protein</fullName>
    </submittedName>
</protein>
<feature type="domain" description="Aminoglycoside phosphotransferase" evidence="1">
    <location>
        <begin position="28"/>
        <end position="268"/>
    </location>
</feature>
<evidence type="ECO:0000259" key="1">
    <source>
        <dbReference type="Pfam" id="PF01636"/>
    </source>
</evidence>
<dbReference type="PANTHER" id="PTHR47829">
    <property type="entry name" value="HYDROLASE, PUTATIVE (AFU_ORTHOLOGUE AFUA_1G12880)-RELATED"/>
    <property type="match status" value="1"/>
</dbReference>
<dbReference type="InterPro" id="IPR041726">
    <property type="entry name" value="ACAD10_11_N"/>
</dbReference>
<dbReference type="InterPro" id="IPR052898">
    <property type="entry name" value="ACAD10-like"/>
</dbReference>
<dbReference type="InterPro" id="IPR002575">
    <property type="entry name" value="Aminoglycoside_PTrfase"/>
</dbReference>
<dbReference type="InterPro" id="IPR011009">
    <property type="entry name" value="Kinase-like_dom_sf"/>
</dbReference>
<evidence type="ECO:0000313" key="2">
    <source>
        <dbReference type="EMBL" id="XDQ02023.1"/>
    </source>
</evidence>
<dbReference type="Pfam" id="PF01636">
    <property type="entry name" value="APH"/>
    <property type="match status" value="1"/>
</dbReference>
<organism evidence="2">
    <name type="scientific">Streptomyces sp. R08</name>
    <dbReference type="NCBI Taxonomy" id="3238624"/>
    <lineage>
        <taxon>Bacteria</taxon>
        <taxon>Bacillati</taxon>
        <taxon>Actinomycetota</taxon>
        <taxon>Actinomycetes</taxon>
        <taxon>Kitasatosporales</taxon>
        <taxon>Streptomycetaceae</taxon>
        <taxon>Streptomyces</taxon>
    </lineage>
</organism>
<dbReference type="Gene3D" id="3.90.1200.10">
    <property type="match status" value="1"/>
</dbReference>
<dbReference type="PANTHER" id="PTHR47829:SF1">
    <property type="entry name" value="HAD FAMILY PHOSPHATASE"/>
    <property type="match status" value="1"/>
</dbReference>
<dbReference type="AlphaFoldDB" id="A0AB39M791"/>
<gene>
    <name evidence="2" type="ORF">AB5J58_18290</name>
</gene>
<accession>A0AB39M791</accession>
<dbReference type="EMBL" id="CP163431">
    <property type="protein sequence ID" value="XDQ02023.1"/>
    <property type="molecule type" value="Genomic_DNA"/>
</dbReference>
<dbReference type="RefSeq" id="WP_369188255.1">
    <property type="nucleotide sequence ID" value="NZ_CP163431.1"/>
</dbReference>
<name>A0AB39M791_9ACTN</name>
<sequence length="340" mass="37717">MTLANTESLARWLDDQGIAPGEPVETSYISGGTSNDIYGIRRGDVSMVLRKPPEKVPPGRNETMLREYRVLKALNGTDVPHPEAIAVCDDTSVLGSCFYLMAHVDGWSPMNSDGWPEPFLGDLSLRPGLAYQLVEGIAKLGNVDWRAQGLEGFGRPDGFHDRQVDRWLAHLAKFRFREIPGLENAAAWLREHRPAHWEPGIIHGDYQFANVMFQHGAPARLAALVDFEMATVGDPLLDLGWVIMGWPDADEDRTQKGYVDYTGMPDRADLLEHYAKVSGRDVSEIDYYVILARFKMAVVLEGGYARHVRGEGGNPKMAHYGDVVLQMAAQAAELAATTRL</sequence>
<proteinExistence type="predicted"/>
<dbReference type="CDD" id="cd05154">
    <property type="entry name" value="ACAD10_11_N-like"/>
    <property type="match status" value="1"/>
</dbReference>
<dbReference type="SUPFAM" id="SSF56112">
    <property type="entry name" value="Protein kinase-like (PK-like)"/>
    <property type="match status" value="1"/>
</dbReference>
<dbReference type="Gene3D" id="3.30.200.20">
    <property type="entry name" value="Phosphorylase Kinase, domain 1"/>
    <property type="match status" value="1"/>
</dbReference>
<reference evidence="2" key="1">
    <citation type="submission" date="2024-07" db="EMBL/GenBank/DDBJ databases">
        <authorList>
            <person name="Yu S.T."/>
        </authorList>
    </citation>
    <scope>NUCLEOTIDE SEQUENCE</scope>
    <source>
        <strain evidence="2">R08</strain>
    </source>
</reference>